<proteinExistence type="predicted"/>
<evidence type="ECO:0000256" key="2">
    <source>
        <dbReference type="SAM" id="SignalP"/>
    </source>
</evidence>
<evidence type="ECO:0000313" key="4">
    <source>
        <dbReference type="EMBL" id="SDN94672.1"/>
    </source>
</evidence>
<gene>
    <name evidence="4" type="ORF">SAMN04487951_11036</name>
</gene>
<evidence type="ECO:0000256" key="1">
    <source>
        <dbReference type="SAM" id="Phobius"/>
    </source>
</evidence>
<dbReference type="Pfam" id="PF04536">
    <property type="entry name" value="TPM_phosphatase"/>
    <property type="match status" value="1"/>
</dbReference>
<name>A0A1H0FJG5_9GAMM</name>
<evidence type="ECO:0000259" key="3">
    <source>
        <dbReference type="Pfam" id="PF04536"/>
    </source>
</evidence>
<keyword evidence="1" id="KW-0472">Membrane</keyword>
<dbReference type="OrthoDB" id="9810918at2"/>
<sequence length="253" mass="26082">MATLIRKSLLLTFLLWLPVTVWAQSTPEFPELTGRVVDRAEMLSPEVETRLTQMLEAHEDASTEQVVVVTLPDLQGYPIEDFGYQLGRHWGIGQEDEDNGALLIVAEEERAIRIEVGYGLEGRLTDAQSSVIINQAISPAFRQGDFEAGIVNGTAAMIQVLGGEPMAVPEGQQTRSAQEKPNAGVVGLLFIVMLAVVFFIGSRGGRGGRGGAALVGAALLGAAMGGRGGGGGSGGGFGGGGGGFGGGGASGGW</sequence>
<feature type="domain" description="TPM" evidence="3">
    <location>
        <begin position="36"/>
        <end position="159"/>
    </location>
</feature>
<feature type="transmembrane region" description="Helical" evidence="1">
    <location>
        <begin position="183"/>
        <end position="201"/>
    </location>
</feature>
<dbReference type="InterPro" id="IPR007621">
    <property type="entry name" value="TPM_dom"/>
</dbReference>
<dbReference type="EMBL" id="FNII01000010">
    <property type="protein sequence ID" value="SDN94672.1"/>
    <property type="molecule type" value="Genomic_DNA"/>
</dbReference>
<dbReference type="PANTHER" id="PTHR30373:SF2">
    <property type="entry name" value="UPF0603 PROTEIN YGCG"/>
    <property type="match status" value="1"/>
</dbReference>
<dbReference type="STRING" id="416873.SAMN04487951_11036"/>
<keyword evidence="1" id="KW-0812">Transmembrane</keyword>
<dbReference type="PANTHER" id="PTHR30373">
    <property type="entry name" value="UPF0603 PROTEIN YGCG"/>
    <property type="match status" value="1"/>
</dbReference>
<keyword evidence="5" id="KW-1185">Reference proteome</keyword>
<evidence type="ECO:0000313" key="5">
    <source>
        <dbReference type="Proteomes" id="UP000199677"/>
    </source>
</evidence>
<dbReference type="AlphaFoldDB" id="A0A1H0FJG5"/>
<feature type="signal peptide" evidence="2">
    <location>
        <begin position="1"/>
        <end position="23"/>
    </location>
</feature>
<dbReference type="RefSeq" id="WP_089706946.1">
    <property type="nucleotide sequence ID" value="NZ_FNII01000010.1"/>
</dbReference>
<keyword evidence="2" id="KW-0732">Signal</keyword>
<keyword evidence="1" id="KW-1133">Transmembrane helix</keyword>
<protein>
    <recommendedName>
        <fullName evidence="3">TPM domain-containing protein</fullName>
    </recommendedName>
</protein>
<reference evidence="5" key="1">
    <citation type="submission" date="2016-10" db="EMBL/GenBank/DDBJ databases">
        <authorList>
            <person name="Varghese N."/>
            <person name="Submissions S."/>
        </authorList>
    </citation>
    <scope>NUCLEOTIDE SEQUENCE [LARGE SCALE GENOMIC DNA]</scope>
    <source>
        <strain evidence="5">CGMCC 1.6494</strain>
    </source>
</reference>
<feature type="chain" id="PRO_5011615497" description="TPM domain-containing protein" evidence="2">
    <location>
        <begin position="24"/>
        <end position="253"/>
    </location>
</feature>
<accession>A0A1H0FJG5</accession>
<organism evidence="4 5">
    <name type="scientific">Vreelandella arcis</name>
    <dbReference type="NCBI Taxonomy" id="416873"/>
    <lineage>
        <taxon>Bacteria</taxon>
        <taxon>Pseudomonadati</taxon>
        <taxon>Pseudomonadota</taxon>
        <taxon>Gammaproteobacteria</taxon>
        <taxon>Oceanospirillales</taxon>
        <taxon>Halomonadaceae</taxon>
        <taxon>Vreelandella</taxon>
    </lineage>
</organism>
<dbReference type="Gene3D" id="3.10.310.50">
    <property type="match status" value="1"/>
</dbReference>
<dbReference type="Proteomes" id="UP000199677">
    <property type="component" value="Unassembled WGS sequence"/>
</dbReference>